<keyword evidence="1" id="KW-0732">Signal</keyword>
<reference evidence="2 3" key="1">
    <citation type="journal article" date="2016" name="Nat. Commun.">
        <title>Extremotolerant tardigrade genome and improved radiotolerance of human cultured cells by tardigrade-unique protein.</title>
        <authorList>
            <person name="Hashimoto T."/>
            <person name="Horikawa D.D."/>
            <person name="Saito Y."/>
            <person name="Kuwahara H."/>
            <person name="Kozuka-Hata H."/>
            <person name="Shin-I T."/>
            <person name="Minakuchi Y."/>
            <person name="Ohishi K."/>
            <person name="Motoyama A."/>
            <person name="Aizu T."/>
            <person name="Enomoto A."/>
            <person name="Kondo K."/>
            <person name="Tanaka S."/>
            <person name="Hara Y."/>
            <person name="Koshikawa S."/>
            <person name="Sagara H."/>
            <person name="Miura T."/>
            <person name="Yokobori S."/>
            <person name="Miyagawa K."/>
            <person name="Suzuki Y."/>
            <person name="Kubo T."/>
            <person name="Oyama M."/>
            <person name="Kohara Y."/>
            <person name="Fujiyama A."/>
            <person name="Arakawa K."/>
            <person name="Katayama T."/>
            <person name="Toyoda A."/>
            <person name="Kunieda T."/>
        </authorList>
    </citation>
    <scope>NUCLEOTIDE SEQUENCE [LARGE SCALE GENOMIC DNA]</scope>
    <source>
        <strain evidence="2 3">YOKOZUNA-1</strain>
    </source>
</reference>
<dbReference type="EMBL" id="BDGG01000007">
    <property type="protein sequence ID" value="GAV01190.1"/>
    <property type="molecule type" value="Genomic_DNA"/>
</dbReference>
<feature type="chain" id="PRO_5008898437" description="SUEL-type lectin domain-containing protein" evidence="1">
    <location>
        <begin position="18"/>
        <end position="164"/>
    </location>
</feature>
<dbReference type="Gene3D" id="2.60.120.740">
    <property type="match status" value="1"/>
</dbReference>
<evidence type="ECO:0000313" key="2">
    <source>
        <dbReference type="EMBL" id="GAV01190.1"/>
    </source>
</evidence>
<evidence type="ECO:0000313" key="3">
    <source>
        <dbReference type="Proteomes" id="UP000186922"/>
    </source>
</evidence>
<dbReference type="CDD" id="cd22823">
    <property type="entry name" value="Gal_Rha_Lectin"/>
    <property type="match status" value="1"/>
</dbReference>
<name>A0A1D1VHV1_RAMVA</name>
<comment type="caution">
    <text evidence="2">The sequence shown here is derived from an EMBL/GenBank/DDBJ whole genome shotgun (WGS) entry which is preliminary data.</text>
</comment>
<evidence type="ECO:0000256" key="1">
    <source>
        <dbReference type="SAM" id="SignalP"/>
    </source>
</evidence>
<evidence type="ECO:0008006" key="4">
    <source>
        <dbReference type="Google" id="ProtNLM"/>
    </source>
</evidence>
<accession>A0A1D1VHV1</accession>
<keyword evidence="3" id="KW-1185">Reference proteome</keyword>
<protein>
    <recommendedName>
        <fullName evidence="4">SUEL-type lectin domain-containing protein</fullName>
    </recommendedName>
</protein>
<proteinExistence type="predicted"/>
<feature type="signal peptide" evidence="1">
    <location>
        <begin position="1"/>
        <end position="17"/>
    </location>
</feature>
<sequence length="164" mass="17428">MAMAQAVCLLVVTCLSAQIPLFTSTCAATTKNRRLQPTTYTVPSTTTEGDLTGRKIIPSGQNGTVACPLESSLRIQNVSFFALPNRHTDRSGSPKVSTCSTGRFAEAVREACDNQDECLLPGSNVIPPACIGRPLLVNYMCLQPSAADDEPMDIAALPTELLPT</sequence>
<organism evidence="2 3">
    <name type="scientific">Ramazzottius varieornatus</name>
    <name type="common">Water bear</name>
    <name type="synonym">Tardigrade</name>
    <dbReference type="NCBI Taxonomy" id="947166"/>
    <lineage>
        <taxon>Eukaryota</taxon>
        <taxon>Metazoa</taxon>
        <taxon>Ecdysozoa</taxon>
        <taxon>Tardigrada</taxon>
        <taxon>Eutardigrada</taxon>
        <taxon>Parachela</taxon>
        <taxon>Hypsibioidea</taxon>
        <taxon>Ramazzottiidae</taxon>
        <taxon>Ramazzottius</taxon>
    </lineage>
</organism>
<dbReference type="AlphaFoldDB" id="A0A1D1VHV1"/>
<dbReference type="Proteomes" id="UP000186922">
    <property type="component" value="Unassembled WGS sequence"/>
</dbReference>
<gene>
    <name evidence="2" type="primary">RvY_11938</name>
    <name evidence="2" type="synonym">RvY_11938.1</name>
    <name evidence="2" type="ORF">RvY_11938-1</name>
</gene>
<dbReference type="InterPro" id="IPR043159">
    <property type="entry name" value="Lectin_gal-bd_sf"/>
</dbReference>